<dbReference type="GO" id="GO:0051321">
    <property type="term" value="P:meiotic cell cycle"/>
    <property type="evidence" value="ECO:0007669"/>
    <property type="project" value="TreeGrafter"/>
</dbReference>
<dbReference type="VEuPathDB" id="FungiDB:CCM_04034"/>
<dbReference type="AlphaFoldDB" id="G3JDI6"/>
<feature type="compositionally biased region" description="Low complexity" evidence="3">
    <location>
        <begin position="364"/>
        <end position="378"/>
    </location>
</feature>
<sequence>MPSDNSSLHRNTTTGADHPYRHTQSQPMSTRERYSTSTPQHSRRAETNRHRAVSSSYHTTVMSPGPAYGGNEAAMSNYPMQQEPPREHSVSPGYNPRAGEELNLPMGVTEQFGDLHYMNASMEPQGPPIDVNLSTQCHKNFFMGDKFFTCYRRNYMACNVSYSLTPYYAGAPMFFTPMSATEMPAPVKGFAMCISAIVAEHQHQEVVLLQHTPKRDKGPVTPPKKIRLAPKSRHLSGQPPHIGVNFHDRQPRQTPDIYGSHTTDGILATEHNFDRIQFKMATANNGERRAGQQRYQLVIELWGDVSADANPCWVKIAMQKSADIVVRGRSPGHYQKERGRRSGSSGGGGPGPSSQGHLGHHGHPGQQHPGQQHPGQQHHPGHYTGGNDYGTMLGGHHQPSSYGAPGYDHRGGGDIYGGGGGGGSGGGRRDMAAYSIDHGSRVFPSAFTSQSAYSDPALYGQHQSVGVSPLDIYGKPRGEPDMGGVLPRPEPQIRMGMDARCNTGTATGVPSSILPPLMSNPMVNAGGFMSSS</sequence>
<dbReference type="PANTHER" id="PTHR35144">
    <property type="entry name" value="MEIOSIS-SPECIFIC TRANSCRIPTION FACTOR NDT80"/>
    <property type="match status" value="1"/>
</dbReference>
<dbReference type="SUPFAM" id="SSF49417">
    <property type="entry name" value="p53-like transcription factors"/>
    <property type="match status" value="1"/>
</dbReference>
<keyword evidence="6" id="KW-1185">Reference proteome</keyword>
<dbReference type="RefSeq" id="XP_006669245.1">
    <property type="nucleotide sequence ID" value="XM_006669182.1"/>
</dbReference>
<accession>G3JDI6</accession>
<dbReference type="HOGENOM" id="CLU_511920_0_0_1"/>
<evidence type="ECO:0000256" key="1">
    <source>
        <dbReference type="ARBA" id="ARBA00023125"/>
    </source>
</evidence>
<feature type="domain" description="NDT80" evidence="4">
    <location>
        <begin position="75"/>
        <end position="338"/>
    </location>
</feature>
<protein>
    <submittedName>
        <fullName evidence="5">NDT80 / PhoG like DNA-binding family protein</fullName>
    </submittedName>
</protein>
<dbReference type="GO" id="GO:0003700">
    <property type="term" value="F:DNA-binding transcription factor activity"/>
    <property type="evidence" value="ECO:0007669"/>
    <property type="project" value="UniProtKB-UniRule"/>
</dbReference>
<feature type="compositionally biased region" description="Polar residues" evidence="3">
    <location>
        <begin position="53"/>
        <end position="62"/>
    </location>
</feature>
<dbReference type="InterPro" id="IPR008967">
    <property type="entry name" value="p53-like_TF_DNA-bd_sf"/>
</dbReference>
<dbReference type="GO" id="GO:0003677">
    <property type="term" value="F:DNA binding"/>
    <property type="evidence" value="ECO:0007669"/>
    <property type="project" value="UniProtKB-KW"/>
</dbReference>
<evidence type="ECO:0000313" key="5">
    <source>
        <dbReference type="EMBL" id="EGX92661.1"/>
    </source>
</evidence>
<reference evidence="5 6" key="1">
    <citation type="journal article" date="2011" name="Genome Biol.">
        <title>Genome sequence of the insect pathogenic fungus Cordyceps militaris, a valued traditional Chinese medicine.</title>
        <authorList>
            <person name="Zheng P."/>
            <person name="Xia Y."/>
            <person name="Xiao G."/>
            <person name="Xiong C."/>
            <person name="Hu X."/>
            <person name="Zhang S."/>
            <person name="Zheng H."/>
            <person name="Huang Y."/>
            <person name="Zhou Y."/>
            <person name="Wang S."/>
            <person name="Zhao G.P."/>
            <person name="Liu X."/>
            <person name="St Leger R.J."/>
            <person name="Wang C."/>
        </authorList>
    </citation>
    <scope>NUCLEOTIDE SEQUENCE [LARGE SCALE GENOMIC DNA]</scope>
    <source>
        <strain evidence="5 6">CM01</strain>
    </source>
</reference>
<dbReference type="GO" id="GO:0045944">
    <property type="term" value="P:positive regulation of transcription by RNA polymerase II"/>
    <property type="evidence" value="ECO:0007669"/>
    <property type="project" value="TreeGrafter"/>
</dbReference>
<evidence type="ECO:0000256" key="2">
    <source>
        <dbReference type="PROSITE-ProRule" id="PRU00850"/>
    </source>
</evidence>
<dbReference type="GeneID" id="18166057"/>
<feature type="DNA-binding region" description="NDT80" evidence="2">
    <location>
        <begin position="75"/>
        <end position="338"/>
    </location>
</feature>
<dbReference type="eggNOG" id="ENOG502RY09">
    <property type="taxonomic scope" value="Eukaryota"/>
</dbReference>
<dbReference type="PROSITE" id="PS51517">
    <property type="entry name" value="NDT80"/>
    <property type="match status" value="1"/>
</dbReference>
<feature type="compositionally biased region" description="Polar residues" evidence="3">
    <location>
        <begin position="1"/>
        <end position="15"/>
    </location>
</feature>
<gene>
    <name evidence="5" type="ORF">CCM_04034</name>
</gene>
<dbReference type="Pfam" id="PF05224">
    <property type="entry name" value="NDT80_PhoG"/>
    <property type="match status" value="1"/>
</dbReference>
<dbReference type="InParanoid" id="G3JDI6"/>
<dbReference type="InterPro" id="IPR037141">
    <property type="entry name" value="NDT80_DNA-bd_dom_sf"/>
</dbReference>
<evidence type="ECO:0000313" key="6">
    <source>
        <dbReference type="Proteomes" id="UP000001610"/>
    </source>
</evidence>
<feature type="region of interest" description="Disordered" evidence="3">
    <location>
        <begin position="1"/>
        <end position="69"/>
    </location>
</feature>
<feature type="compositionally biased region" description="Polar residues" evidence="3">
    <location>
        <begin position="22"/>
        <end position="40"/>
    </location>
</feature>
<dbReference type="KEGG" id="cmt:CCM_04034"/>
<organism evidence="5 6">
    <name type="scientific">Cordyceps militaris (strain CM01)</name>
    <name type="common">Caterpillar fungus</name>
    <dbReference type="NCBI Taxonomy" id="983644"/>
    <lineage>
        <taxon>Eukaryota</taxon>
        <taxon>Fungi</taxon>
        <taxon>Dikarya</taxon>
        <taxon>Ascomycota</taxon>
        <taxon>Pezizomycotina</taxon>
        <taxon>Sordariomycetes</taxon>
        <taxon>Hypocreomycetidae</taxon>
        <taxon>Hypocreales</taxon>
        <taxon>Cordycipitaceae</taxon>
        <taxon>Cordyceps</taxon>
    </lineage>
</organism>
<dbReference type="InterPro" id="IPR024061">
    <property type="entry name" value="NDT80_DNA-bd_dom"/>
</dbReference>
<dbReference type="PANTHER" id="PTHR35144:SF2">
    <property type="entry name" value="MEIOSIS-SPECIFIC TRANSCRIPTION FACTOR NDT80"/>
    <property type="match status" value="1"/>
</dbReference>
<dbReference type="Gene3D" id="2.60.40.1390">
    <property type="entry name" value="NDT80 DNA-binding domain"/>
    <property type="match status" value="1"/>
</dbReference>
<dbReference type="Proteomes" id="UP000001610">
    <property type="component" value="Unassembled WGS sequence"/>
</dbReference>
<dbReference type="GO" id="GO:0000228">
    <property type="term" value="C:nuclear chromosome"/>
    <property type="evidence" value="ECO:0007669"/>
    <property type="project" value="TreeGrafter"/>
</dbReference>
<proteinExistence type="predicted"/>
<dbReference type="EMBL" id="JH126401">
    <property type="protein sequence ID" value="EGX92661.1"/>
    <property type="molecule type" value="Genomic_DNA"/>
</dbReference>
<feature type="region of interest" description="Disordered" evidence="3">
    <location>
        <begin position="327"/>
        <end position="408"/>
    </location>
</feature>
<keyword evidence="1 2" id="KW-0238">DNA-binding</keyword>
<dbReference type="InterPro" id="IPR052605">
    <property type="entry name" value="Fungal_trans_regulator"/>
</dbReference>
<dbReference type="OrthoDB" id="2288358at2759"/>
<name>G3JDI6_CORMM</name>
<evidence type="ECO:0000256" key="3">
    <source>
        <dbReference type="SAM" id="MobiDB-lite"/>
    </source>
</evidence>
<evidence type="ECO:0000259" key="4">
    <source>
        <dbReference type="PROSITE" id="PS51517"/>
    </source>
</evidence>
<dbReference type="OMA" id="PGHYQKE"/>